<dbReference type="Gene3D" id="1.10.8.1060">
    <property type="entry name" value="Corynebacterium glutamicum thioredoxin-dependent arsenate reductase, N-terminal domain"/>
    <property type="match status" value="1"/>
</dbReference>
<dbReference type="RefSeq" id="WP_428834157.1">
    <property type="nucleotide sequence ID" value="NZ_BAABBE010000009.1"/>
</dbReference>
<evidence type="ECO:0000259" key="1">
    <source>
        <dbReference type="Pfam" id="PF21234"/>
    </source>
</evidence>
<organism evidence="2 3">
    <name type="scientific">Lentzea roselyniae</name>
    <dbReference type="NCBI Taxonomy" id="531940"/>
    <lineage>
        <taxon>Bacteria</taxon>
        <taxon>Bacillati</taxon>
        <taxon>Actinomycetota</taxon>
        <taxon>Actinomycetes</taxon>
        <taxon>Pseudonocardiales</taxon>
        <taxon>Pseudonocardiaceae</taxon>
        <taxon>Lentzea</taxon>
    </lineage>
</organism>
<gene>
    <name evidence="2" type="ORF">GCM10022267_34760</name>
</gene>
<keyword evidence="3" id="KW-1185">Reference proteome</keyword>
<feature type="domain" description="Protein-tyrosine-phosphatase-like N-terminal" evidence="1">
    <location>
        <begin position="7"/>
        <end position="42"/>
    </location>
</feature>
<protein>
    <recommendedName>
        <fullName evidence="1">Protein-tyrosine-phosphatase-like N-terminal domain-containing protein</fullName>
    </recommendedName>
</protein>
<evidence type="ECO:0000313" key="3">
    <source>
        <dbReference type="Proteomes" id="UP001500711"/>
    </source>
</evidence>
<name>A0ABP7B1K3_9PSEU</name>
<sequence length="50" mass="5483">MQNHSGPQSVRRAVSDAYGRLSREAKFQSFLPILAARAAHQDLCGGRART</sequence>
<evidence type="ECO:0000313" key="2">
    <source>
        <dbReference type="EMBL" id="GAA3645076.1"/>
    </source>
</evidence>
<dbReference type="Pfam" id="PF21234">
    <property type="entry name" value="Phosphatase-like_N"/>
    <property type="match status" value="1"/>
</dbReference>
<comment type="caution">
    <text evidence="2">The sequence shown here is derived from an EMBL/GenBank/DDBJ whole genome shotgun (WGS) entry which is preliminary data.</text>
</comment>
<proteinExistence type="predicted"/>
<dbReference type="NCBIfam" id="NF046112">
    <property type="entry name" value="MSMEG_6209_Nter"/>
    <property type="match status" value="1"/>
</dbReference>
<accession>A0ABP7B1K3</accession>
<dbReference type="InterPro" id="IPR048716">
    <property type="entry name" value="Phosphatase-like_N"/>
</dbReference>
<reference evidence="3" key="1">
    <citation type="journal article" date="2019" name="Int. J. Syst. Evol. Microbiol.">
        <title>The Global Catalogue of Microorganisms (GCM) 10K type strain sequencing project: providing services to taxonomists for standard genome sequencing and annotation.</title>
        <authorList>
            <consortium name="The Broad Institute Genomics Platform"/>
            <consortium name="The Broad Institute Genome Sequencing Center for Infectious Disease"/>
            <person name="Wu L."/>
            <person name="Ma J."/>
        </authorList>
    </citation>
    <scope>NUCLEOTIDE SEQUENCE [LARGE SCALE GENOMIC DNA]</scope>
    <source>
        <strain evidence="3">JCM 17494</strain>
    </source>
</reference>
<dbReference type="EMBL" id="BAABBE010000009">
    <property type="protein sequence ID" value="GAA3645076.1"/>
    <property type="molecule type" value="Genomic_DNA"/>
</dbReference>
<dbReference type="Proteomes" id="UP001500711">
    <property type="component" value="Unassembled WGS sequence"/>
</dbReference>